<dbReference type="PIRSF" id="PIRSF005496">
    <property type="entry name" value="ATP_hel_hrpB"/>
    <property type="match status" value="1"/>
</dbReference>
<dbReference type="Gene3D" id="3.40.50.300">
    <property type="entry name" value="P-loop containing nucleotide triphosphate hydrolases"/>
    <property type="match status" value="2"/>
</dbReference>
<dbReference type="SMART" id="SM00490">
    <property type="entry name" value="HELICc"/>
    <property type="match status" value="1"/>
</dbReference>
<dbReference type="CDD" id="cd18791">
    <property type="entry name" value="SF2_C_RHA"/>
    <property type="match status" value="1"/>
</dbReference>
<dbReference type="EMBL" id="FQUP01000002">
    <property type="protein sequence ID" value="SHF70144.1"/>
    <property type="molecule type" value="Genomic_DNA"/>
</dbReference>
<dbReference type="InterPro" id="IPR011545">
    <property type="entry name" value="DEAD/DEAH_box_helicase_dom"/>
</dbReference>
<dbReference type="CDD" id="cd17990">
    <property type="entry name" value="DEXHc_HrpB"/>
    <property type="match status" value="1"/>
</dbReference>
<proteinExistence type="predicted"/>
<name>A0A1M5DTD0_9HYPH</name>
<dbReference type="InterPro" id="IPR056329">
    <property type="entry name" value="CON_HrpB"/>
</dbReference>
<dbReference type="Proteomes" id="UP000184485">
    <property type="component" value="Unassembled WGS sequence"/>
</dbReference>
<dbReference type="GO" id="GO:0003676">
    <property type="term" value="F:nucleic acid binding"/>
    <property type="evidence" value="ECO:0007669"/>
    <property type="project" value="InterPro"/>
</dbReference>
<dbReference type="FunFam" id="3.40.50.300:FF:002125">
    <property type="entry name" value="ATP-dependent helicase HrpB"/>
    <property type="match status" value="1"/>
</dbReference>
<dbReference type="GO" id="GO:0005524">
    <property type="term" value="F:ATP binding"/>
    <property type="evidence" value="ECO:0007669"/>
    <property type="project" value="UniProtKB-KW"/>
</dbReference>
<evidence type="ECO:0000256" key="5">
    <source>
        <dbReference type="SAM" id="MobiDB-lite"/>
    </source>
</evidence>
<keyword evidence="1" id="KW-0547">Nucleotide-binding</keyword>
<evidence type="ECO:0000313" key="8">
    <source>
        <dbReference type="EMBL" id="SHF70144.1"/>
    </source>
</evidence>
<reference evidence="8 9" key="1">
    <citation type="submission" date="2016-11" db="EMBL/GenBank/DDBJ databases">
        <authorList>
            <person name="Jaros S."/>
            <person name="Januszkiewicz K."/>
            <person name="Wedrychowicz H."/>
        </authorList>
    </citation>
    <scope>NUCLEOTIDE SEQUENCE [LARGE SCALE GENOMIC DNA]</scope>
    <source>
        <strain evidence="8 9">DSM 19436</strain>
    </source>
</reference>
<evidence type="ECO:0000256" key="3">
    <source>
        <dbReference type="ARBA" id="ARBA00022806"/>
    </source>
</evidence>
<dbReference type="Gene3D" id="1.20.120.1080">
    <property type="match status" value="1"/>
</dbReference>
<dbReference type="InterPro" id="IPR007502">
    <property type="entry name" value="Helicase-assoc_dom"/>
</dbReference>
<evidence type="ECO:0000259" key="6">
    <source>
        <dbReference type="PROSITE" id="PS51192"/>
    </source>
</evidence>
<dbReference type="Pfam" id="PF08482">
    <property type="entry name" value="HrpB_C"/>
    <property type="match status" value="1"/>
</dbReference>
<dbReference type="Pfam" id="PF00270">
    <property type="entry name" value="DEAD"/>
    <property type="match status" value="1"/>
</dbReference>
<dbReference type="GO" id="GO:0004386">
    <property type="term" value="F:helicase activity"/>
    <property type="evidence" value="ECO:0007669"/>
    <property type="project" value="UniProtKB-KW"/>
</dbReference>
<sequence length="820" mass="87644">MSPDTLPVEDVLPALKAALAAGLNAVLVAPPGAGKTTRVPLALLDAPWRGDGCIILLEPRRLAARAAAARMAATLGEEVGRTVGYRVRMDRRVSAATRIEVVTEGVFTRMIVDDPALSGVSAVIFDEFHERSLDGDLGLAFALDAQAGLREDLRILVMSATIDGARVARLLGKAEIIESRGRMFPVETRHSGRDAGRRIDDETAAVIRRALGEESGSLLVFLPGQAEIRRTAERLADTIPAGVEVAPLYGALDFAAQDRAIRSPPPGRRKVVLATSIAETSLTIEGVRVVIDSGLARVPLYEPATGLTRLETRRVSRAAADQRRGRAGRTEPGVCYRMWDEGQTAALAPFDRPEILDADLSPFVLDLLAWGVDDPARLAFLDAPPRAAFDEAMALLSRLGAIDGDRRLTAEGRALAGLAMPPRLGHMLRTAATMELGGVAGALAALLAEPGLGGNGVDLRDRLGHLRSARDQRSRDALALGVRFARMVGADPALDGAAIEQAGLLIAFAFPERIAMARGAPGAFVMANGRGGVLDPADALARQDFLAVASLQGAAENARILSAAPLTLAEIEAEFGSAILEEETVAFDETTGSVRARRSRRLGRLVLGESAAGRPSETAVVAALLAAIRRRGIGALAFEGAAGALRARLAFLRRKAGEDWPDVSDEALQATLDDWLAPHLLGRRRLDAIDATLLHEALAALIPWDRKAMLDRMAPTHFEAPSGSRLPIDYSDPSRPVLEVRVQELFGLDRHPSIADSVPLTLHLLSPARRPIQITGDLPSFWRGSWRDVRADLRGRYPKHPWPEDPLAAPPTARAKPRGT</sequence>
<dbReference type="Pfam" id="PF24473">
    <property type="entry name" value="CON_HrpB"/>
    <property type="match status" value="1"/>
</dbReference>
<dbReference type="SMART" id="SM00487">
    <property type="entry name" value="DEXDc"/>
    <property type="match status" value="1"/>
</dbReference>
<dbReference type="InterPro" id="IPR001650">
    <property type="entry name" value="Helicase_C-like"/>
</dbReference>
<organism evidence="8 9">
    <name type="scientific">Kaistia soli DSM 19436</name>
    <dbReference type="NCBI Taxonomy" id="1122133"/>
    <lineage>
        <taxon>Bacteria</taxon>
        <taxon>Pseudomonadati</taxon>
        <taxon>Pseudomonadota</taxon>
        <taxon>Alphaproteobacteria</taxon>
        <taxon>Hyphomicrobiales</taxon>
        <taxon>Kaistiaceae</taxon>
        <taxon>Kaistia</taxon>
    </lineage>
</organism>
<accession>A0A1M5DTD0</accession>
<dbReference type="STRING" id="1122133.SAMN02745157_2790"/>
<evidence type="ECO:0000256" key="1">
    <source>
        <dbReference type="ARBA" id="ARBA00022741"/>
    </source>
</evidence>
<dbReference type="PANTHER" id="PTHR43519">
    <property type="entry name" value="ATP-DEPENDENT RNA HELICASE HRPB"/>
    <property type="match status" value="1"/>
</dbReference>
<feature type="region of interest" description="Disordered" evidence="5">
    <location>
        <begin position="797"/>
        <end position="820"/>
    </location>
</feature>
<dbReference type="InterPro" id="IPR049614">
    <property type="entry name" value="HrpB_DEXH"/>
</dbReference>
<dbReference type="GO" id="GO:0016787">
    <property type="term" value="F:hydrolase activity"/>
    <property type="evidence" value="ECO:0007669"/>
    <property type="project" value="UniProtKB-KW"/>
</dbReference>
<dbReference type="InterPro" id="IPR027417">
    <property type="entry name" value="P-loop_NTPase"/>
</dbReference>
<evidence type="ECO:0000256" key="2">
    <source>
        <dbReference type="ARBA" id="ARBA00022801"/>
    </source>
</evidence>
<evidence type="ECO:0000313" key="9">
    <source>
        <dbReference type="Proteomes" id="UP000184485"/>
    </source>
</evidence>
<dbReference type="PROSITE" id="PS51194">
    <property type="entry name" value="HELICASE_CTER"/>
    <property type="match status" value="1"/>
</dbReference>
<dbReference type="SMART" id="SM00847">
    <property type="entry name" value="HA2"/>
    <property type="match status" value="1"/>
</dbReference>
<dbReference type="OrthoDB" id="9805617at2"/>
<dbReference type="NCBIfam" id="TIGR01970">
    <property type="entry name" value="DEAH_box_HrpB"/>
    <property type="match status" value="1"/>
</dbReference>
<dbReference type="Pfam" id="PF00271">
    <property type="entry name" value="Helicase_C"/>
    <property type="match status" value="1"/>
</dbReference>
<dbReference type="AlphaFoldDB" id="A0A1M5DTD0"/>
<keyword evidence="2" id="KW-0378">Hydrolase</keyword>
<dbReference type="SUPFAM" id="SSF52540">
    <property type="entry name" value="P-loop containing nucleoside triphosphate hydrolases"/>
    <property type="match status" value="1"/>
</dbReference>
<keyword evidence="4" id="KW-0067">ATP-binding</keyword>
<dbReference type="PROSITE" id="PS51192">
    <property type="entry name" value="HELICASE_ATP_BIND_1"/>
    <property type="match status" value="1"/>
</dbReference>
<keyword evidence="9" id="KW-1185">Reference proteome</keyword>
<dbReference type="RefSeq" id="WP_073053630.1">
    <property type="nucleotide sequence ID" value="NZ_FQUP01000002.1"/>
</dbReference>
<gene>
    <name evidence="8" type="ORF">SAMN02745157_2790</name>
</gene>
<feature type="domain" description="Helicase ATP-binding" evidence="6">
    <location>
        <begin position="16"/>
        <end position="180"/>
    </location>
</feature>
<evidence type="ECO:0000256" key="4">
    <source>
        <dbReference type="ARBA" id="ARBA00022840"/>
    </source>
</evidence>
<dbReference type="InterPro" id="IPR010225">
    <property type="entry name" value="HrpB"/>
</dbReference>
<dbReference type="PANTHER" id="PTHR43519:SF1">
    <property type="entry name" value="ATP-DEPENDENT RNA HELICASE HRPB"/>
    <property type="match status" value="1"/>
</dbReference>
<protein>
    <submittedName>
        <fullName evidence="8">ATP-dependent helicase HrpB</fullName>
    </submittedName>
</protein>
<evidence type="ECO:0000259" key="7">
    <source>
        <dbReference type="PROSITE" id="PS51194"/>
    </source>
</evidence>
<dbReference type="InterPro" id="IPR014001">
    <property type="entry name" value="Helicase_ATP-bd"/>
</dbReference>
<dbReference type="InterPro" id="IPR013689">
    <property type="entry name" value="RNA_helicase_ATP-dep_HrpB_C"/>
</dbReference>
<keyword evidence="3 8" id="KW-0347">Helicase</keyword>
<feature type="domain" description="Helicase C-terminal" evidence="7">
    <location>
        <begin position="198"/>
        <end position="371"/>
    </location>
</feature>